<dbReference type="PANTHER" id="PTHR42850">
    <property type="entry name" value="METALLOPHOSPHOESTERASE"/>
    <property type="match status" value="1"/>
</dbReference>
<dbReference type="RefSeq" id="WP_220307319.1">
    <property type="nucleotide sequence ID" value="NZ_CP080590.1"/>
</dbReference>
<evidence type="ECO:0000259" key="1">
    <source>
        <dbReference type="Pfam" id="PF00149"/>
    </source>
</evidence>
<gene>
    <name evidence="2" type="ORF">K1X15_10175</name>
</gene>
<name>A0ABX8WJR3_9HYPH</name>
<evidence type="ECO:0000313" key="3">
    <source>
        <dbReference type="Proteomes" id="UP000825799"/>
    </source>
</evidence>
<reference evidence="2 3" key="1">
    <citation type="submission" date="2021-08" db="EMBL/GenBank/DDBJ databases">
        <title>Devosia salina sp. nov., isolated from the South China Sea sediment.</title>
        <authorList>
            <person name="Zhou Z."/>
        </authorList>
    </citation>
    <scope>NUCLEOTIDE SEQUENCE [LARGE SCALE GENOMIC DNA]</scope>
    <source>
        <strain evidence="2 3">SCS-3</strain>
    </source>
</reference>
<dbReference type="CDD" id="cd00144">
    <property type="entry name" value="MPP_PPP_family"/>
    <property type="match status" value="1"/>
</dbReference>
<dbReference type="PANTHER" id="PTHR42850:SF4">
    <property type="entry name" value="ZINC-DEPENDENT ENDOPOLYPHOSPHATASE"/>
    <property type="match status" value="1"/>
</dbReference>
<dbReference type="Gene3D" id="3.60.21.10">
    <property type="match status" value="1"/>
</dbReference>
<organism evidence="2 3">
    <name type="scientific">Devosia salina</name>
    <dbReference type="NCBI Taxonomy" id="2860336"/>
    <lineage>
        <taxon>Bacteria</taxon>
        <taxon>Pseudomonadati</taxon>
        <taxon>Pseudomonadota</taxon>
        <taxon>Alphaproteobacteria</taxon>
        <taxon>Hyphomicrobiales</taxon>
        <taxon>Devosiaceae</taxon>
        <taxon>Devosia</taxon>
    </lineage>
</organism>
<dbReference type="InterPro" id="IPR029052">
    <property type="entry name" value="Metallo-depent_PP-like"/>
</dbReference>
<proteinExistence type="predicted"/>
<protein>
    <submittedName>
        <fullName evidence="2">Serine/threonine protein phosphatase</fullName>
    </submittedName>
</protein>
<feature type="domain" description="Calcineurin-like phosphoesterase" evidence="1">
    <location>
        <begin position="35"/>
        <end position="224"/>
    </location>
</feature>
<keyword evidence="3" id="KW-1185">Reference proteome</keyword>
<dbReference type="InterPro" id="IPR004843">
    <property type="entry name" value="Calcineurin-like_PHP"/>
</dbReference>
<dbReference type="EMBL" id="CP080590">
    <property type="protein sequence ID" value="QYO78867.1"/>
    <property type="molecule type" value="Genomic_DNA"/>
</dbReference>
<accession>A0ABX8WJR3</accession>
<sequence>MLDFVRRLFGASRQAATRAQSEARHVRLDTLPAVVYAIGDVHGCLEELRSLERKITQDSAGIEGYKLLVMLGDYIDRGPNSAGVIDHLLALPPDGFERICLMGNHEVMASAFLDQPSPRSDWLSFGGAETMQSYGLPSFAPSGSSASRVRQAVEAHVPQEHRDFLRSLAWTLSLPGWLFVHAGLRPGLPLEEQDPEDLFWIREEFFAAPALPQIRIVHGHTPAAEPVVTPGRICLDTGAFATGRLTALKITSDGQTRILQTP</sequence>
<dbReference type="Pfam" id="PF00149">
    <property type="entry name" value="Metallophos"/>
    <property type="match status" value="1"/>
</dbReference>
<dbReference type="SUPFAM" id="SSF56300">
    <property type="entry name" value="Metallo-dependent phosphatases"/>
    <property type="match status" value="1"/>
</dbReference>
<dbReference type="Proteomes" id="UP000825799">
    <property type="component" value="Chromosome"/>
</dbReference>
<evidence type="ECO:0000313" key="2">
    <source>
        <dbReference type="EMBL" id="QYO78867.1"/>
    </source>
</evidence>
<dbReference type="InterPro" id="IPR050126">
    <property type="entry name" value="Ap4A_hydrolase"/>
</dbReference>